<dbReference type="InterPro" id="IPR032466">
    <property type="entry name" value="Metal_Hydrolase"/>
</dbReference>
<dbReference type="EMBL" id="CP113836">
    <property type="protein sequence ID" value="WAL64396.1"/>
    <property type="molecule type" value="Genomic_DNA"/>
</dbReference>
<evidence type="ECO:0000313" key="2">
    <source>
        <dbReference type="EMBL" id="WAL64396.1"/>
    </source>
</evidence>
<gene>
    <name evidence="2" type="ORF">ORV05_25980</name>
</gene>
<dbReference type="Gene3D" id="2.30.40.10">
    <property type="entry name" value="Urease, subunit C, domain 1"/>
    <property type="match status" value="1"/>
</dbReference>
<organism evidence="2 3">
    <name type="scientific">Amycolatopsis cynarae</name>
    <dbReference type="NCBI Taxonomy" id="2995223"/>
    <lineage>
        <taxon>Bacteria</taxon>
        <taxon>Bacillati</taxon>
        <taxon>Actinomycetota</taxon>
        <taxon>Actinomycetes</taxon>
        <taxon>Pseudonocardiales</taxon>
        <taxon>Pseudonocardiaceae</taxon>
        <taxon>Amycolatopsis</taxon>
    </lineage>
</organism>
<dbReference type="Gene3D" id="3.20.20.140">
    <property type="entry name" value="Metal-dependent hydrolases"/>
    <property type="match status" value="1"/>
</dbReference>
<feature type="domain" description="Amidohydrolase 3" evidence="1">
    <location>
        <begin position="92"/>
        <end position="387"/>
    </location>
</feature>
<dbReference type="PANTHER" id="PTHR32027:SF9">
    <property type="entry name" value="BLL3847 PROTEIN"/>
    <property type="match status" value="1"/>
</dbReference>
<accession>A0ABY7B0F2</accession>
<dbReference type="Pfam" id="PF07969">
    <property type="entry name" value="Amidohydro_3"/>
    <property type="match status" value="1"/>
</dbReference>
<sequence>MLEPVHLITGVSLVDGTVVDVTVAEGVVTAVRESTTVGDLHLPGWLLLSAATEPHAHLDKAFSWAHVPQRYGDLRSAIGNWLSYAGTMTAADIHRRARHALEQYLAHGITTIRTHVDVLPGPDPLRGVEALLALREETRDLLDLQIALLTREDSSDSLVIEAAHLGIDLIGGAPHLWRDPEADTNRLLDLAEQLDLPVDLHTDEQLGAHVLSLAHLCRQVRQRGLAGRVTASHCVSLGSLPSEPLARIVGEIRAAGIGIITLPITNLYLQGREHPAPRPRGLPALQALLDAGVDLAAGGDNIRDPFNPMGRADPFETTSLLITAGHLDAHSALAAVTSGGRAVLGLPPAGPTVGSRANFVAVQAASLADALAGPGDARIVVHNGRTVSRTTVDRQTALTPYPEPTVRPA</sequence>
<dbReference type="RefSeq" id="WP_268754624.1">
    <property type="nucleotide sequence ID" value="NZ_CP113836.1"/>
</dbReference>
<dbReference type="InterPro" id="IPR013108">
    <property type="entry name" value="Amidohydro_3"/>
</dbReference>
<reference evidence="2" key="1">
    <citation type="submission" date="2022-11" db="EMBL/GenBank/DDBJ databases">
        <authorList>
            <person name="Mo P."/>
        </authorList>
    </citation>
    <scope>NUCLEOTIDE SEQUENCE</scope>
    <source>
        <strain evidence="2">HUAS 11-8</strain>
    </source>
</reference>
<evidence type="ECO:0000313" key="3">
    <source>
        <dbReference type="Proteomes" id="UP001163203"/>
    </source>
</evidence>
<dbReference type="SUPFAM" id="SSF51556">
    <property type="entry name" value="Metallo-dependent hydrolases"/>
    <property type="match status" value="1"/>
</dbReference>
<dbReference type="InterPro" id="IPR011059">
    <property type="entry name" value="Metal-dep_hydrolase_composite"/>
</dbReference>
<proteinExistence type="predicted"/>
<name>A0ABY7B0F2_9PSEU</name>
<protein>
    <submittedName>
        <fullName evidence="2">Amidohydrolase family protein</fullName>
    </submittedName>
</protein>
<dbReference type="Proteomes" id="UP001163203">
    <property type="component" value="Chromosome"/>
</dbReference>
<keyword evidence="3" id="KW-1185">Reference proteome</keyword>
<evidence type="ECO:0000259" key="1">
    <source>
        <dbReference type="Pfam" id="PF07969"/>
    </source>
</evidence>
<dbReference type="PANTHER" id="PTHR32027">
    <property type="entry name" value="CYTOSINE DEAMINASE"/>
    <property type="match status" value="1"/>
</dbReference>
<dbReference type="InterPro" id="IPR052349">
    <property type="entry name" value="Metallo-hydrolase_Enzymes"/>
</dbReference>